<dbReference type="InterPro" id="IPR012910">
    <property type="entry name" value="Plug_dom"/>
</dbReference>
<dbReference type="PROSITE" id="PS52016">
    <property type="entry name" value="TONB_DEPENDENT_REC_3"/>
    <property type="match status" value="1"/>
</dbReference>
<comment type="subcellular location">
    <subcellularLocation>
        <location evidence="1">Cell outer membrane</location>
        <topology evidence="1">Multi-pass membrane protein</topology>
    </subcellularLocation>
</comment>
<dbReference type="EMBL" id="SMBZ01000017">
    <property type="protein sequence ID" value="TCV14064.1"/>
    <property type="molecule type" value="Genomic_DNA"/>
</dbReference>
<dbReference type="NCBIfam" id="TIGR04056">
    <property type="entry name" value="OMP_RagA_SusC"/>
    <property type="match status" value="1"/>
</dbReference>
<sequence length="1157" mass="127050">MRKFVLFSIALGMSLPTYSFAAKNDFGGNPSSLSFTTLSSTNQQTVQGTVTGKSGPIEGATVSVVGGASTQTDGSGKFSISANVGAKLRVSIVGYATKEVVVTSSSLNIVLEDEGTSLDEVVVVGYGTQRRGNVTGAVSTVNIKENLEGRTVTDVGRAIQGTTPGLNVTIPSGEVGSDPVIKIRGAVASITGSSSPLILLDNVEIPSILYVNPDDVESITVLKDAAASSIYGAKAATGVVLITTKTGAAGKPSINYSNNFSFQNPYKKFEMGTINALKYSVDALERVGGTVYGAFYALDKASYEKALEWENKYGGKLGPNDPTVYGRDWFVDPAFPGRKYGLRTYDPYEYMIREWAPTKTHNFSVNGTSGKTKYSTSFAAVDQSGMIKPGNADNFTRYNAGLRLSTDLTDFLTVRGGMLYSQRIKSYPYATNSTTADPWLYIYRWSSLYPMGYDELGNPIRSPWSENEFANKAAMKRNYINANVGTTLQLKSNWKVDVDYTFTNEDYKWNRNGTRFTGANSWVAPRERKDVNGNPVYVNSDGQVVAAGSPGAMLAYDLINETYTANGSNPDHIYQRSEDEFKHTLNAFTTYNLNLNTDHDFKFILGTNLVTGHGKFHWTQRTNLLDITNPQFDLAVGEITGSGGEYWDAQLGYFGRINYAFKNKYLFEGNLRYDGSSKFPKDLKWRWFPSMSAGWVVSEESFMQALNPVVSFLKFRGSWGVIGNQAVPSDLYVSNMQTSESSWIANNAKVVSVGSPALSYPEVFWENIETLNGGMDARFLNNKLGLTVEWYKRSTTNMFGLLDGTTWTIGGSAPVLNRGSLVTKGLEIAIDYNHRFENGLGINLRANFDDAKSRVYGYTPSRVTGALYDGSVYGDIWGYVTDRLYQMDDFILGTDGKPQLVTLTPDMTKYNTSGGGKAYLLKNNPDGSKPIYQPRLENSANFDFGPGDVKFKDLNGDGEIDNGDGTVDNPGDRTIIGNTTPRFNYGFRFGADYKGIDFAIFFQGVGKREVWGQGFLAQAGWHVSDGAMPATFVNDYWTPDNTGAFYPAAYSNGGTADINNMQVQSRYLLDMSYLRIKNISLGYTLPLELTQKAKLSRVRIYTSLENFFTWDKLNGLPIDPEEVSGYSIFNTSNYNSGRTGVGVPTFKSASFGLQLTF</sequence>
<dbReference type="OrthoDB" id="604358at2"/>
<evidence type="ECO:0000256" key="2">
    <source>
        <dbReference type="SAM" id="SignalP"/>
    </source>
</evidence>
<comment type="similarity">
    <text evidence="1">Belongs to the TonB-dependent receptor family.</text>
</comment>
<protein>
    <submittedName>
        <fullName evidence="4">TonB-linked SusC/RagA family outer membrane protein</fullName>
    </submittedName>
</protein>
<feature type="signal peptide" evidence="2">
    <location>
        <begin position="1"/>
        <end position="21"/>
    </location>
</feature>
<dbReference type="GO" id="GO:0009279">
    <property type="term" value="C:cell outer membrane"/>
    <property type="evidence" value="ECO:0007669"/>
    <property type="project" value="UniProtKB-SubCell"/>
</dbReference>
<feature type="chain" id="PRO_5020955907" evidence="2">
    <location>
        <begin position="22"/>
        <end position="1157"/>
    </location>
</feature>
<keyword evidence="1" id="KW-0998">Cell outer membrane</keyword>
<dbReference type="Pfam" id="PF07715">
    <property type="entry name" value="Plug"/>
    <property type="match status" value="1"/>
</dbReference>
<evidence type="ECO:0000256" key="1">
    <source>
        <dbReference type="PROSITE-ProRule" id="PRU01360"/>
    </source>
</evidence>
<dbReference type="AlphaFoldDB" id="A0A4R3VWC9"/>
<keyword evidence="1" id="KW-0812">Transmembrane</keyword>
<dbReference type="NCBIfam" id="TIGR04057">
    <property type="entry name" value="SusC_RagA_signa"/>
    <property type="match status" value="1"/>
</dbReference>
<reference evidence="4 5" key="1">
    <citation type="submission" date="2019-03" db="EMBL/GenBank/DDBJ databases">
        <title>Genomic Encyclopedia of Type Strains, Phase IV (KMG-IV): sequencing the most valuable type-strain genomes for metagenomic binning, comparative biology and taxonomic classification.</title>
        <authorList>
            <person name="Goeker M."/>
        </authorList>
    </citation>
    <scope>NUCLEOTIDE SEQUENCE [LARGE SCALE GENOMIC DNA]</scope>
    <source>
        <strain evidence="4 5">DSM 22362</strain>
    </source>
</reference>
<keyword evidence="1" id="KW-1134">Transmembrane beta strand</keyword>
<name>A0A4R3VWC9_9SPHI</name>
<evidence type="ECO:0000259" key="3">
    <source>
        <dbReference type="Pfam" id="PF07715"/>
    </source>
</evidence>
<dbReference type="InterPro" id="IPR008969">
    <property type="entry name" value="CarboxyPept-like_regulatory"/>
</dbReference>
<dbReference type="InterPro" id="IPR023997">
    <property type="entry name" value="TonB-dep_OMP_SusC/RagA_CS"/>
</dbReference>
<keyword evidence="2" id="KW-0732">Signal</keyword>
<accession>A0A4R3VWC9</accession>
<evidence type="ECO:0000313" key="5">
    <source>
        <dbReference type="Proteomes" id="UP000295197"/>
    </source>
</evidence>
<dbReference type="InterPro" id="IPR037066">
    <property type="entry name" value="Plug_dom_sf"/>
</dbReference>
<dbReference type="SUPFAM" id="SSF49464">
    <property type="entry name" value="Carboxypeptidase regulatory domain-like"/>
    <property type="match status" value="1"/>
</dbReference>
<dbReference type="InterPro" id="IPR039426">
    <property type="entry name" value="TonB-dep_rcpt-like"/>
</dbReference>
<organism evidence="4 5">
    <name type="scientific">Sphingobacterium alimentarium</name>
    <dbReference type="NCBI Taxonomy" id="797292"/>
    <lineage>
        <taxon>Bacteria</taxon>
        <taxon>Pseudomonadati</taxon>
        <taxon>Bacteroidota</taxon>
        <taxon>Sphingobacteriia</taxon>
        <taxon>Sphingobacteriales</taxon>
        <taxon>Sphingobacteriaceae</taxon>
        <taxon>Sphingobacterium</taxon>
    </lineage>
</organism>
<proteinExistence type="inferred from homology"/>
<feature type="domain" description="TonB-dependent receptor plug" evidence="3">
    <location>
        <begin position="134"/>
        <end position="239"/>
    </location>
</feature>
<dbReference type="Gene3D" id="2.60.40.1120">
    <property type="entry name" value="Carboxypeptidase-like, regulatory domain"/>
    <property type="match status" value="1"/>
</dbReference>
<keyword evidence="5" id="KW-1185">Reference proteome</keyword>
<evidence type="ECO:0000313" key="4">
    <source>
        <dbReference type="EMBL" id="TCV14064.1"/>
    </source>
</evidence>
<dbReference type="Gene3D" id="2.170.130.10">
    <property type="entry name" value="TonB-dependent receptor, plug domain"/>
    <property type="match status" value="1"/>
</dbReference>
<dbReference type="SUPFAM" id="SSF56935">
    <property type="entry name" value="Porins"/>
    <property type="match status" value="1"/>
</dbReference>
<keyword evidence="1" id="KW-0813">Transport</keyword>
<dbReference type="RefSeq" id="WP_132777527.1">
    <property type="nucleotide sequence ID" value="NZ_SMBZ01000017.1"/>
</dbReference>
<dbReference type="Pfam" id="PF13715">
    <property type="entry name" value="CarbopepD_reg_2"/>
    <property type="match status" value="1"/>
</dbReference>
<dbReference type="Proteomes" id="UP000295197">
    <property type="component" value="Unassembled WGS sequence"/>
</dbReference>
<dbReference type="InterPro" id="IPR023996">
    <property type="entry name" value="TonB-dep_OMP_SusC/RagA"/>
</dbReference>
<comment type="caution">
    <text evidence="4">The sequence shown here is derived from an EMBL/GenBank/DDBJ whole genome shotgun (WGS) entry which is preliminary data.</text>
</comment>
<gene>
    <name evidence="4" type="ORF">EDC17_101724</name>
</gene>
<keyword evidence="1" id="KW-0472">Membrane</keyword>